<evidence type="ECO:0000313" key="3">
    <source>
        <dbReference type="Proteomes" id="UP001227317"/>
    </source>
</evidence>
<organism evidence="2 3">
    <name type="scientific">Azospirillum isscasi</name>
    <dbReference type="NCBI Taxonomy" id="3053926"/>
    <lineage>
        <taxon>Bacteria</taxon>
        <taxon>Pseudomonadati</taxon>
        <taxon>Pseudomonadota</taxon>
        <taxon>Alphaproteobacteria</taxon>
        <taxon>Rhodospirillales</taxon>
        <taxon>Azospirillaceae</taxon>
        <taxon>Azospirillum</taxon>
    </lineage>
</organism>
<reference evidence="2 3" key="1">
    <citation type="submission" date="2023-06" db="EMBL/GenBank/DDBJ databases">
        <title>Azospirillum isscasensis sp.nov, a bacterium isolated from rhizosphere soil of rice.</title>
        <authorList>
            <person name="Wang H."/>
        </authorList>
    </citation>
    <scope>NUCLEOTIDE SEQUENCE [LARGE SCALE GENOMIC DNA]</scope>
    <source>
        <strain evidence="2 3">C340-1</strain>
    </source>
</reference>
<evidence type="ECO:0000313" key="2">
    <source>
        <dbReference type="EMBL" id="MDQ2106350.1"/>
    </source>
</evidence>
<comment type="caution">
    <text evidence="2">The sequence shown here is derived from an EMBL/GenBank/DDBJ whole genome shotgun (WGS) entry which is preliminary data.</text>
</comment>
<sequence length="91" mass="9613">AAVGAEGEAPKTPRRSRKAKAAPEVLDSITPAAAAAPPTPAPLPNGARRKAPTDKMVAFARSLADRKGVELPDAVLQDFDSCRQFLDRHAR</sequence>
<protein>
    <submittedName>
        <fullName evidence="2">DNA topoisomerase III</fullName>
    </submittedName>
</protein>
<gene>
    <name evidence="2" type="ORF">QSG27_26900</name>
</gene>
<feature type="region of interest" description="Disordered" evidence="1">
    <location>
        <begin position="1"/>
        <end position="50"/>
    </location>
</feature>
<dbReference type="EMBL" id="JAUJFI010000233">
    <property type="protein sequence ID" value="MDQ2106350.1"/>
    <property type="molecule type" value="Genomic_DNA"/>
</dbReference>
<proteinExistence type="predicted"/>
<accession>A0ABU0WQ28</accession>
<dbReference type="Proteomes" id="UP001227317">
    <property type="component" value="Unassembled WGS sequence"/>
</dbReference>
<evidence type="ECO:0000256" key="1">
    <source>
        <dbReference type="SAM" id="MobiDB-lite"/>
    </source>
</evidence>
<feature type="non-terminal residue" evidence="2">
    <location>
        <position position="1"/>
    </location>
</feature>
<name>A0ABU0WQ28_9PROT</name>
<keyword evidence="3" id="KW-1185">Reference proteome</keyword>